<protein>
    <recommendedName>
        <fullName evidence="4">Calmodulin-lysine N-methyltransferase</fullName>
    </recommendedName>
</protein>
<proteinExistence type="predicted"/>
<sequence length="259" mass="29103">MVNEDEEWIESPTGWGTKEDGRENNDGGGLPDLFASDDPKEYFTYRIRVDGTTSISVLLQGFKLDSEETYRSTGVTLWQAAPRLADYLQNHPEACRGKSVLELGAGLGLCGIAAHYSGAKIVIMTDGDTQTLRRLRENVRHNCVEVGEASITESNAIECRQLIWGSPHMEKFLAEHGQFDTVIGADVIYTQDSVQPLLDTVVCMLKKPHGQFVLSRFCKWNNVNDEFVIEAAYLRCLDCTRPSEGIYVFRWNDNRTAEK</sequence>
<dbReference type="Proteomes" id="UP001530315">
    <property type="component" value="Unassembled WGS sequence"/>
</dbReference>
<dbReference type="InterPro" id="IPR019410">
    <property type="entry name" value="Methyltransf_16"/>
</dbReference>
<dbReference type="EMBL" id="JALLAZ020000065">
    <property type="protein sequence ID" value="KAL3804815.1"/>
    <property type="molecule type" value="Genomic_DNA"/>
</dbReference>
<organism evidence="2 3">
    <name type="scientific">Stephanodiscus triporus</name>
    <dbReference type="NCBI Taxonomy" id="2934178"/>
    <lineage>
        <taxon>Eukaryota</taxon>
        <taxon>Sar</taxon>
        <taxon>Stramenopiles</taxon>
        <taxon>Ochrophyta</taxon>
        <taxon>Bacillariophyta</taxon>
        <taxon>Coscinodiscophyceae</taxon>
        <taxon>Thalassiosirophycidae</taxon>
        <taxon>Stephanodiscales</taxon>
        <taxon>Stephanodiscaceae</taxon>
        <taxon>Stephanodiscus</taxon>
    </lineage>
</organism>
<feature type="region of interest" description="Disordered" evidence="1">
    <location>
        <begin position="1"/>
        <end position="32"/>
    </location>
</feature>
<evidence type="ECO:0000313" key="3">
    <source>
        <dbReference type="Proteomes" id="UP001530315"/>
    </source>
</evidence>
<evidence type="ECO:0000256" key="1">
    <source>
        <dbReference type="SAM" id="MobiDB-lite"/>
    </source>
</evidence>
<dbReference type="PANTHER" id="PTHR14614">
    <property type="entry name" value="HEPATOCELLULAR CARCINOMA-ASSOCIATED ANTIGEN"/>
    <property type="match status" value="1"/>
</dbReference>
<evidence type="ECO:0008006" key="4">
    <source>
        <dbReference type="Google" id="ProtNLM"/>
    </source>
</evidence>
<dbReference type="AlphaFoldDB" id="A0ABD3QWY9"/>
<evidence type="ECO:0000313" key="2">
    <source>
        <dbReference type="EMBL" id="KAL3804815.1"/>
    </source>
</evidence>
<reference evidence="2 3" key="1">
    <citation type="submission" date="2024-10" db="EMBL/GenBank/DDBJ databases">
        <title>Updated reference genomes for cyclostephanoid diatoms.</title>
        <authorList>
            <person name="Roberts W.R."/>
            <person name="Alverson A.J."/>
        </authorList>
    </citation>
    <scope>NUCLEOTIDE SEQUENCE [LARGE SCALE GENOMIC DNA]</scope>
    <source>
        <strain evidence="2 3">AJA276-08</strain>
    </source>
</reference>
<keyword evidence="3" id="KW-1185">Reference proteome</keyword>
<dbReference type="SUPFAM" id="SSF53335">
    <property type="entry name" value="S-adenosyl-L-methionine-dependent methyltransferases"/>
    <property type="match status" value="1"/>
</dbReference>
<comment type="caution">
    <text evidence="2">The sequence shown here is derived from an EMBL/GenBank/DDBJ whole genome shotgun (WGS) entry which is preliminary data.</text>
</comment>
<dbReference type="InterPro" id="IPR029063">
    <property type="entry name" value="SAM-dependent_MTases_sf"/>
</dbReference>
<name>A0ABD3QWY9_9STRA</name>
<dbReference type="CDD" id="cd02440">
    <property type="entry name" value="AdoMet_MTases"/>
    <property type="match status" value="1"/>
</dbReference>
<dbReference type="Gene3D" id="3.40.50.150">
    <property type="entry name" value="Vaccinia Virus protein VP39"/>
    <property type="match status" value="1"/>
</dbReference>
<accession>A0ABD3QWY9</accession>
<gene>
    <name evidence="2" type="ORF">ACHAW5_007266</name>
</gene>
<dbReference type="Pfam" id="PF10294">
    <property type="entry name" value="Methyltransf_16"/>
    <property type="match status" value="1"/>
</dbReference>